<dbReference type="EMBL" id="JAFCJH010000005">
    <property type="protein sequence ID" value="MBR0795039.1"/>
    <property type="molecule type" value="Genomic_DNA"/>
</dbReference>
<evidence type="ECO:0000256" key="1">
    <source>
        <dbReference type="SAM" id="MobiDB-lite"/>
    </source>
</evidence>
<protein>
    <recommendedName>
        <fullName evidence="4">Cell division protein FtsL</fullName>
    </recommendedName>
</protein>
<dbReference type="Proteomes" id="UP001315278">
    <property type="component" value="Unassembled WGS sequence"/>
</dbReference>
<sequence length="155" mass="16928">MRILHLLVIGMLIFAASYVYRIKMESTARVERVLQLNAEIRAQRDAIASLRAQWAKLDAPLRLQGLVERHLPLKPINANQYDSLKNLPERPPNFTRPGARDPIGSMIDTIEAAAAPDSTTGSIAAPATDKSVSDQPAPDQAAPEPDPDQAQGDQQ</sequence>
<keyword evidence="3" id="KW-1185">Reference proteome</keyword>
<reference evidence="3" key="1">
    <citation type="journal article" date="2021" name="ISME J.">
        <title>Evolutionary origin and ecological implication of a unique nif island in free-living Bradyrhizobium lineages.</title>
        <authorList>
            <person name="Tao J."/>
        </authorList>
    </citation>
    <scope>NUCLEOTIDE SEQUENCE [LARGE SCALE GENOMIC DNA]</scope>
    <source>
        <strain evidence="3">SZCCT0434</strain>
    </source>
</reference>
<name>A0ABS5FEE9_9BRAD</name>
<comment type="caution">
    <text evidence="2">The sequence shown here is derived from an EMBL/GenBank/DDBJ whole genome shotgun (WGS) entry which is preliminary data.</text>
</comment>
<feature type="compositionally biased region" description="Low complexity" evidence="1">
    <location>
        <begin position="134"/>
        <end position="155"/>
    </location>
</feature>
<accession>A0ABS5FEE9</accession>
<proteinExistence type="predicted"/>
<evidence type="ECO:0008006" key="4">
    <source>
        <dbReference type="Google" id="ProtNLM"/>
    </source>
</evidence>
<evidence type="ECO:0000313" key="2">
    <source>
        <dbReference type="EMBL" id="MBR0795039.1"/>
    </source>
</evidence>
<evidence type="ECO:0000313" key="3">
    <source>
        <dbReference type="Proteomes" id="UP001315278"/>
    </source>
</evidence>
<organism evidence="2 3">
    <name type="scientific">Bradyrhizobium jicamae</name>
    <dbReference type="NCBI Taxonomy" id="280332"/>
    <lineage>
        <taxon>Bacteria</taxon>
        <taxon>Pseudomonadati</taxon>
        <taxon>Pseudomonadota</taxon>
        <taxon>Alphaproteobacteria</taxon>
        <taxon>Hyphomicrobiales</taxon>
        <taxon>Nitrobacteraceae</taxon>
        <taxon>Bradyrhizobium</taxon>
    </lineage>
</organism>
<feature type="region of interest" description="Disordered" evidence="1">
    <location>
        <begin position="82"/>
        <end position="155"/>
    </location>
</feature>
<gene>
    <name evidence="2" type="ORF">JQ615_06540</name>
</gene>